<evidence type="ECO:0000259" key="2">
    <source>
        <dbReference type="Pfam" id="PF20454"/>
    </source>
</evidence>
<reference evidence="3 4" key="1">
    <citation type="submission" date="2019-03" db="EMBL/GenBank/DDBJ databases">
        <authorList>
            <person name="Nijsse B."/>
        </authorList>
    </citation>
    <scope>NUCLEOTIDE SEQUENCE [LARGE SCALE GENOMIC DNA]</scope>
    <source>
        <strain evidence="3">Desulfoluna butyratoxydans MSL71</strain>
    </source>
</reference>
<dbReference type="Proteomes" id="UP000507962">
    <property type="component" value="Unassembled WGS sequence"/>
</dbReference>
<evidence type="ECO:0000313" key="3">
    <source>
        <dbReference type="EMBL" id="VFQ44402.1"/>
    </source>
</evidence>
<gene>
    <name evidence="3" type="ORF">MSL71_20510</name>
</gene>
<sequence>MDNPLELREAETAVFKKPLTSRAYEWVQKFFRVVAGPFRGQLWKATRAPHAELVLDVLDREETRKVFMIWPSQGFKTTTAIGWIFTALQRRMDNVAHAMADEKAVNRMLTGTVTEAIKKCPPLRKRVKPGGFTKDEIRFDDGSAWIGVWAGSDSRTRSFSAPIVLIDEEDTYDDPGVVLAIEERPDAYHDLGLSKIIRTCRPKGNEEKSTIWADAQAQADCWLVREAVCPACSHPQIMEHADLFALGRIKDPKLIRSGKLARYACKKCGYRWDDRARDKAMGLGRWVARRGAVDNGVIFAFHLRSWEIPGQSLSDILATWFEAQGNPRLLQKFDNNICAKPYKFAAIDTDHEAIAAFISKRIPHRQPPEWTLGLTLSGDMQKDHFRFSVCAHGLAPRREVIIDYGEVGQFSDLTRLIFGTRYDTADGRNLGIWRASLDTGGGKNKNEADTRPVQAYLWLASQRPGVVFGTKGMSRKTPGVLVKRSVIETLPDGRKLGGGLALYLIDTDAFKRDIFWRLSEGGAEEAPLMFHASTDEPYLKEIASEKLVKKKGGKEEWERTRANHYLDCLVQHVAMAWWQWQPSLAALSGLGVGAPTQTTETEEEPA</sequence>
<keyword evidence="4" id="KW-1185">Reference proteome</keyword>
<dbReference type="InterPro" id="IPR046454">
    <property type="entry name" value="GpA_endonuclease"/>
</dbReference>
<accession>A0A4U8YRI6</accession>
<dbReference type="InterPro" id="IPR027417">
    <property type="entry name" value="P-loop_NTPase"/>
</dbReference>
<feature type="domain" description="Terminase large subunit GpA endonuclease" evidence="2">
    <location>
        <begin position="300"/>
        <end position="576"/>
    </location>
</feature>
<dbReference type="InterPro" id="IPR046453">
    <property type="entry name" value="GpA_ATPase"/>
</dbReference>
<dbReference type="GO" id="GO:0004519">
    <property type="term" value="F:endonuclease activity"/>
    <property type="evidence" value="ECO:0007669"/>
    <property type="project" value="InterPro"/>
</dbReference>
<dbReference type="RefSeq" id="WP_180139822.1">
    <property type="nucleotide sequence ID" value="NZ_CAADHO010000003.1"/>
</dbReference>
<dbReference type="GO" id="GO:0016887">
    <property type="term" value="F:ATP hydrolysis activity"/>
    <property type="evidence" value="ECO:0007669"/>
    <property type="project" value="InterPro"/>
</dbReference>
<dbReference type="Pfam" id="PF05876">
    <property type="entry name" value="GpA_ATPase"/>
    <property type="match status" value="1"/>
</dbReference>
<dbReference type="AlphaFoldDB" id="A0A4U8YRI6"/>
<name>A0A4U8YRI6_9BACT</name>
<dbReference type="Gene3D" id="3.40.50.300">
    <property type="entry name" value="P-loop containing nucleotide triphosphate hydrolases"/>
    <property type="match status" value="1"/>
</dbReference>
<protein>
    <submittedName>
        <fullName evidence="3">Bacteriophage lambda gpa</fullName>
    </submittedName>
</protein>
<evidence type="ECO:0000313" key="4">
    <source>
        <dbReference type="Proteomes" id="UP000507962"/>
    </source>
</evidence>
<dbReference type="EMBL" id="CAADHO010000003">
    <property type="protein sequence ID" value="VFQ44402.1"/>
    <property type="molecule type" value="Genomic_DNA"/>
</dbReference>
<evidence type="ECO:0000259" key="1">
    <source>
        <dbReference type="Pfam" id="PF05876"/>
    </source>
</evidence>
<dbReference type="Pfam" id="PF20454">
    <property type="entry name" value="GpA_nuclease"/>
    <property type="match status" value="1"/>
</dbReference>
<feature type="domain" description="Phage terminase large subunit GpA ATPase" evidence="1">
    <location>
        <begin position="43"/>
        <end position="286"/>
    </location>
</feature>
<organism evidence="3 4">
    <name type="scientific">Desulfoluna butyratoxydans</name>
    <dbReference type="NCBI Taxonomy" id="231438"/>
    <lineage>
        <taxon>Bacteria</taxon>
        <taxon>Pseudomonadati</taxon>
        <taxon>Thermodesulfobacteriota</taxon>
        <taxon>Desulfobacteria</taxon>
        <taxon>Desulfobacterales</taxon>
        <taxon>Desulfolunaceae</taxon>
        <taxon>Desulfoluna</taxon>
    </lineage>
</organism>
<proteinExistence type="predicted"/>